<feature type="non-terminal residue" evidence="1">
    <location>
        <position position="285"/>
    </location>
</feature>
<gene>
    <name evidence="1" type="ORF">METZ01_LOCUS188743</name>
</gene>
<evidence type="ECO:0000313" key="1">
    <source>
        <dbReference type="EMBL" id="SVB35889.1"/>
    </source>
</evidence>
<name>A0A382DCJ4_9ZZZZ</name>
<protein>
    <submittedName>
        <fullName evidence="1">Uncharacterized protein</fullName>
    </submittedName>
</protein>
<dbReference type="InterPro" id="IPR056909">
    <property type="entry name" value="SU10_portal"/>
</dbReference>
<reference evidence="1" key="1">
    <citation type="submission" date="2018-05" db="EMBL/GenBank/DDBJ databases">
        <authorList>
            <person name="Lanie J.A."/>
            <person name="Ng W.-L."/>
            <person name="Kazmierczak K.M."/>
            <person name="Andrzejewski T.M."/>
            <person name="Davidsen T.M."/>
            <person name="Wayne K.J."/>
            <person name="Tettelin H."/>
            <person name="Glass J.I."/>
            <person name="Rusch D."/>
            <person name="Podicherti R."/>
            <person name="Tsui H.-C.T."/>
            <person name="Winkler M.E."/>
        </authorList>
    </citation>
    <scope>NUCLEOTIDE SEQUENCE</scope>
</reference>
<organism evidence="1">
    <name type="scientific">marine metagenome</name>
    <dbReference type="NCBI Taxonomy" id="408172"/>
    <lineage>
        <taxon>unclassified sequences</taxon>
        <taxon>metagenomes</taxon>
        <taxon>ecological metagenomes</taxon>
    </lineage>
</organism>
<dbReference type="EMBL" id="UINC01038614">
    <property type="protein sequence ID" value="SVB35889.1"/>
    <property type="molecule type" value="Genomic_DNA"/>
</dbReference>
<accession>A0A382DCJ4</accession>
<dbReference type="Pfam" id="PF23899">
    <property type="entry name" value="SU10_portal"/>
    <property type="match status" value="1"/>
</dbReference>
<sequence length="285" mass="32964">MGYDGLWRRMTDLYRGKHWPRTTVLQEDMIAVNLAFSTINVIAPSVSVNHPKIVVTPNEPDNKDRAVFVEAVINHLWKHHDFRKPFRRAVKDFLIFGHSWVKVGWKFLEQERTLGDTERAEMLDEALLEADQFAREDPVLAGGLPTDDEMAANIPQTAMMVVEDQPFVERISPFDVYIDPEATCLEDAKWIAQRIIRPLDEAKADKRYKASVRKRLSADSLLYPMYSVATRQEQEEYLDNEERTVVFEYYDIVENTLSVLPQSGDDFLIDPIAMPYAYGQPFVMM</sequence>
<proteinExistence type="predicted"/>
<dbReference type="AlphaFoldDB" id="A0A382DCJ4"/>